<dbReference type="EMBL" id="KL647752">
    <property type="protein sequence ID" value="KEY73828.1"/>
    <property type="molecule type" value="Genomic_DNA"/>
</dbReference>
<protein>
    <recommendedName>
        <fullName evidence="8">Polymerase beta nucleotidyltransferase domain-containing protein</fullName>
    </recommendedName>
</protein>
<accession>A0A084B8E9</accession>
<dbReference type="HOGENOM" id="CLU_915783_0_0_1"/>
<keyword evidence="10" id="KW-1185">Reference proteome</keyword>
<dbReference type="InterPro" id="IPR052038">
    <property type="entry name" value="Type-VII_TA_antitoxin"/>
</dbReference>
<evidence type="ECO:0000256" key="7">
    <source>
        <dbReference type="ARBA" id="ARBA00022842"/>
    </source>
</evidence>
<keyword evidence="3" id="KW-0548">Nucleotidyltransferase</keyword>
<keyword evidence="7" id="KW-0460">Magnesium</keyword>
<dbReference type="InterPro" id="IPR041633">
    <property type="entry name" value="Polbeta"/>
</dbReference>
<evidence type="ECO:0000256" key="4">
    <source>
        <dbReference type="ARBA" id="ARBA00022723"/>
    </source>
</evidence>
<sequence>MRKVLRFQTILNGLKQPIPSNWDNISRPTLRHHDIAATESQRVSMSTSSHPVSSIHDIKERCRPIFGRQDLEAIIAWVGVFGSFSRNKQTPLSDVDLLVGFREGATKDDIYYMGDLTEELKDLLQRDVDVLYMRHLQPLDFMRCQALVTGKTVYGSGEWLRQYQPLAKRLLVDAQGRFKEVLRLERQTTERLTPLTEMDLFKQPALLCELVEDVDTLIHMLCTEEEDARGINGYFDVLHEWTLPISRMIKQYRAAGIEALQTEDRNLLWRLLTKTLPDRADSLKKIYLPILQEVFREADDVEHQ</sequence>
<keyword evidence="5" id="KW-0547">Nucleotide-binding</keyword>
<proteinExistence type="predicted"/>
<gene>
    <name evidence="9" type="ORF">S7711_10674</name>
</gene>
<evidence type="ECO:0000256" key="3">
    <source>
        <dbReference type="ARBA" id="ARBA00022695"/>
    </source>
</evidence>
<dbReference type="InterPro" id="IPR043519">
    <property type="entry name" value="NT_sf"/>
</dbReference>
<feature type="domain" description="Polymerase beta nucleotidyltransferase" evidence="8">
    <location>
        <begin position="75"/>
        <end position="155"/>
    </location>
</feature>
<evidence type="ECO:0000256" key="5">
    <source>
        <dbReference type="ARBA" id="ARBA00022741"/>
    </source>
</evidence>
<evidence type="ECO:0000256" key="2">
    <source>
        <dbReference type="ARBA" id="ARBA00022679"/>
    </source>
</evidence>
<evidence type="ECO:0000256" key="6">
    <source>
        <dbReference type="ARBA" id="ARBA00022840"/>
    </source>
</evidence>
<dbReference type="CDD" id="cd05403">
    <property type="entry name" value="NT_KNTase_like"/>
    <property type="match status" value="1"/>
</dbReference>
<dbReference type="AlphaFoldDB" id="A0A084B8E9"/>
<evidence type="ECO:0000256" key="1">
    <source>
        <dbReference type="ARBA" id="ARBA00001946"/>
    </source>
</evidence>
<dbReference type="GO" id="GO:0016779">
    <property type="term" value="F:nucleotidyltransferase activity"/>
    <property type="evidence" value="ECO:0007669"/>
    <property type="project" value="UniProtKB-KW"/>
</dbReference>
<dbReference type="GO" id="GO:0046872">
    <property type="term" value="F:metal ion binding"/>
    <property type="evidence" value="ECO:0007669"/>
    <property type="project" value="UniProtKB-KW"/>
</dbReference>
<dbReference type="Gene3D" id="3.30.460.10">
    <property type="entry name" value="Beta Polymerase, domain 2"/>
    <property type="match status" value="1"/>
</dbReference>
<dbReference type="PANTHER" id="PTHR33571">
    <property type="entry name" value="SSL8005 PROTEIN"/>
    <property type="match status" value="1"/>
</dbReference>
<comment type="cofactor">
    <cofactor evidence="1">
        <name>Mg(2+)</name>
        <dbReference type="ChEBI" id="CHEBI:18420"/>
    </cofactor>
</comment>
<evidence type="ECO:0000313" key="10">
    <source>
        <dbReference type="Proteomes" id="UP000028045"/>
    </source>
</evidence>
<reference evidence="9 10" key="1">
    <citation type="journal article" date="2014" name="BMC Genomics">
        <title>Comparative genome sequencing reveals chemotype-specific gene clusters in the toxigenic black mold Stachybotrys.</title>
        <authorList>
            <person name="Semeiks J."/>
            <person name="Borek D."/>
            <person name="Otwinowski Z."/>
            <person name="Grishin N.V."/>
        </authorList>
    </citation>
    <scope>NUCLEOTIDE SEQUENCE [LARGE SCALE GENOMIC DNA]</scope>
    <source>
        <strain evidence="10">CBS 109288 / IBT 7711</strain>
    </source>
</reference>
<keyword evidence="6" id="KW-0067">ATP-binding</keyword>
<organism evidence="9 10">
    <name type="scientific">Stachybotrys chartarum (strain CBS 109288 / IBT 7711)</name>
    <name type="common">Toxic black mold</name>
    <name type="synonym">Stilbospora chartarum</name>
    <dbReference type="NCBI Taxonomy" id="1280523"/>
    <lineage>
        <taxon>Eukaryota</taxon>
        <taxon>Fungi</taxon>
        <taxon>Dikarya</taxon>
        <taxon>Ascomycota</taxon>
        <taxon>Pezizomycotina</taxon>
        <taxon>Sordariomycetes</taxon>
        <taxon>Hypocreomycetidae</taxon>
        <taxon>Hypocreales</taxon>
        <taxon>Stachybotryaceae</taxon>
        <taxon>Stachybotrys</taxon>
    </lineage>
</organism>
<keyword evidence="4" id="KW-0479">Metal-binding</keyword>
<keyword evidence="2" id="KW-0808">Transferase</keyword>
<dbReference type="PANTHER" id="PTHR33571:SF14">
    <property type="entry name" value="PROTEIN ADENYLYLTRANSFERASE MJ0435-RELATED"/>
    <property type="match status" value="1"/>
</dbReference>
<evidence type="ECO:0000259" key="8">
    <source>
        <dbReference type="Pfam" id="PF18765"/>
    </source>
</evidence>
<dbReference type="SUPFAM" id="SSF81301">
    <property type="entry name" value="Nucleotidyltransferase"/>
    <property type="match status" value="1"/>
</dbReference>
<dbReference type="GO" id="GO:0005524">
    <property type="term" value="F:ATP binding"/>
    <property type="evidence" value="ECO:0007669"/>
    <property type="project" value="UniProtKB-KW"/>
</dbReference>
<dbReference type="OrthoDB" id="5428055at2759"/>
<dbReference type="Pfam" id="PF18765">
    <property type="entry name" value="Polbeta"/>
    <property type="match status" value="1"/>
</dbReference>
<name>A0A084B8E9_STACB</name>
<dbReference type="Proteomes" id="UP000028045">
    <property type="component" value="Unassembled WGS sequence"/>
</dbReference>
<evidence type="ECO:0000313" key="9">
    <source>
        <dbReference type="EMBL" id="KEY73828.1"/>
    </source>
</evidence>